<protein>
    <submittedName>
        <fullName evidence="1">Uncharacterized protein</fullName>
    </submittedName>
</protein>
<dbReference type="EMBL" id="WVTD01000007">
    <property type="protein sequence ID" value="MYL98243.1"/>
    <property type="molecule type" value="Genomic_DNA"/>
</dbReference>
<reference evidence="1 2" key="1">
    <citation type="submission" date="2019-12" db="EMBL/GenBank/DDBJ databases">
        <authorList>
            <person name="Feng G."/>
            <person name="Zhu H."/>
        </authorList>
    </citation>
    <scope>NUCLEOTIDE SEQUENCE [LARGE SCALE GENOMIC DNA]</scope>
    <source>
        <strain evidence="1 2">FGD1</strain>
    </source>
</reference>
<sequence>MKKFPAAPPVQSMLARSICPALRHCAVMLRAQDGCSSRVPSQCAPFPLAFPIDRSQMRERF</sequence>
<dbReference type="AlphaFoldDB" id="A0A7X4K8F7"/>
<proteinExistence type="predicted"/>
<name>A0A7X4K8F7_9SPHN</name>
<dbReference type="Proteomes" id="UP000465810">
    <property type="component" value="Unassembled WGS sequence"/>
</dbReference>
<keyword evidence="2" id="KW-1185">Reference proteome</keyword>
<evidence type="ECO:0000313" key="2">
    <source>
        <dbReference type="Proteomes" id="UP000465810"/>
    </source>
</evidence>
<organism evidence="1 2">
    <name type="scientific">Novosphingobium silvae</name>
    <dbReference type="NCBI Taxonomy" id="2692619"/>
    <lineage>
        <taxon>Bacteria</taxon>
        <taxon>Pseudomonadati</taxon>
        <taxon>Pseudomonadota</taxon>
        <taxon>Alphaproteobacteria</taxon>
        <taxon>Sphingomonadales</taxon>
        <taxon>Sphingomonadaceae</taxon>
        <taxon>Novosphingobium</taxon>
    </lineage>
</organism>
<gene>
    <name evidence="1" type="ORF">GR702_10745</name>
</gene>
<evidence type="ECO:0000313" key="1">
    <source>
        <dbReference type="EMBL" id="MYL98243.1"/>
    </source>
</evidence>
<accession>A0A7X4K8F7</accession>
<comment type="caution">
    <text evidence="1">The sequence shown here is derived from an EMBL/GenBank/DDBJ whole genome shotgun (WGS) entry which is preliminary data.</text>
</comment>
<dbReference type="RefSeq" id="WP_160985894.1">
    <property type="nucleotide sequence ID" value="NZ_WVTD01000007.1"/>
</dbReference>